<dbReference type="NCBIfam" id="TIGR00023">
    <property type="entry name" value="glycerol-3-phosphate 1-O-acyltransferase PlsY"/>
    <property type="match status" value="1"/>
</dbReference>
<evidence type="ECO:0000256" key="4">
    <source>
        <dbReference type="ARBA" id="ARBA00022692"/>
    </source>
</evidence>
<dbReference type="InParanoid" id="A0A371RJU2"/>
<evidence type="ECO:0000256" key="11">
    <source>
        <dbReference type="SAM" id="MobiDB-lite"/>
    </source>
</evidence>
<dbReference type="GO" id="GO:0043772">
    <property type="term" value="F:acyl-phosphate glycerol-3-phosphate acyltransferase activity"/>
    <property type="evidence" value="ECO:0007669"/>
    <property type="project" value="UniProtKB-UniRule"/>
</dbReference>
<feature type="transmembrane region" description="Helical" evidence="10">
    <location>
        <begin position="51"/>
        <end position="75"/>
    </location>
</feature>
<comment type="subunit">
    <text evidence="10">Probably interacts with PlsX.</text>
</comment>
<gene>
    <name evidence="10 12" type="primary">plsY</name>
    <name evidence="12" type="ORF">DX908_10855</name>
</gene>
<keyword evidence="8 10" id="KW-0594">Phospholipid biosynthesis</keyword>
<dbReference type="EC" id="2.3.1.275" evidence="10"/>
<evidence type="ECO:0000256" key="7">
    <source>
        <dbReference type="ARBA" id="ARBA00023136"/>
    </source>
</evidence>
<feature type="transmembrane region" description="Helical" evidence="10">
    <location>
        <begin position="162"/>
        <end position="177"/>
    </location>
</feature>
<dbReference type="PANTHER" id="PTHR30309:SF0">
    <property type="entry name" value="GLYCEROL-3-PHOSPHATE ACYLTRANSFERASE-RELATED"/>
    <property type="match status" value="1"/>
</dbReference>
<name>A0A371RJU2_9PROT</name>
<feature type="transmembrane region" description="Helical" evidence="10">
    <location>
        <begin position="82"/>
        <end position="103"/>
    </location>
</feature>
<evidence type="ECO:0000256" key="1">
    <source>
        <dbReference type="ARBA" id="ARBA00022475"/>
    </source>
</evidence>
<evidence type="ECO:0000256" key="9">
    <source>
        <dbReference type="ARBA" id="ARBA00023264"/>
    </source>
</evidence>
<keyword evidence="1 10" id="KW-1003">Cell membrane</keyword>
<evidence type="ECO:0000256" key="5">
    <source>
        <dbReference type="ARBA" id="ARBA00022989"/>
    </source>
</evidence>
<feature type="compositionally biased region" description="Polar residues" evidence="11">
    <location>
        <begin position="202"/>
        <end position="217"/>
    </location>
</feature>
<comment type="caution">
    <text evidence="12">The sequence shown here is derived from an EMBL/GenBank/DDBJ whole genome shotgun (WGS) entry which is preliminary data.</text>
</comment>
<comment type="pathway">
    <text evidence="10">Lipid metabolism; phospholipid metabolism.</text>
</comment>
<dbReference type="GO" id="GO:0008654">
    <property type="term" value="P:phospholipid biosynthetic process"/>
    <property type="evidence" value="ECO:0007669"/>
    <property type="project" value="UniProtKB-UniRule"/>
</dbReference>
<keyword evidence="3 10" id="KW-0808">Transferase</keyword>
<evidence type="ECO:0000256" key="8">
    <source>
        <dbReference type="ARBA" id="ARBA00023209"/>
    </source>
</evidence>
<feature type="region of interest" description="Disordered" evidence="11">
    <location>
        <begin position="193"/>
        <end position="237"/>
    </location>
</feature>
<dbReference type="SMART" id="SM01207">
    <property type="entry name" value="G3P_acyltransf"/>
    <property type="match status" value="1"/>
</dbReference>
<evidence type="ECO:0000256" key="3">
    <source>
        <dbReference type="ARBA" id="ARBA00022679"/>
    </source>
</evidence>
<dbReference type="GO" id="GO:0005886">
    <property type="term" value="C:plasma membrane"/>
    <property type="evidence" value="ECO:0007669"/>
    <property type="project" value="UniProtKB-SubCell"/>
</dbReference>
<comment type="catalytic activity">
    <reaction evidence="10">
        <text>an acyl phosphate + sn-glycerol 3-phosphate = a 1-acyl-sn-glycero-3-phosphate + phosphate</text>
        <dbReference type="Rhea" id="RHEA:34075"/>
        <dbReference type="ChEBI" id="CHEBI:43474"/>
        <dbReference type="ChEBI" id="CHEBI:57597"/>
        <dbReference type="ChEBI" id="CHEBI:57970"/>
        <dbReference type="ChEBI" id="CHEBI:59918"/>
        <dbReference type="EC" id="2.3.1.275"/>
    </reaction>
</comment>
<dbReference type="PANTHER" id="PTHR30309">
    <property type="entry name" value="INNER MEMBRANE PROTEIN YGIH"/>
    <property type="match status" value="1"/>
</dbReference>
<keyword evidence="13" id="KW-1185">Reference proteome</keyword>
<keyword evidence="2 10" id="KW-0444">Lipid biosynthesis</keyword>
<feature type="transmembrane region" description="Helical" evidence="10">
    <location>
        <begin position="109"/>
        <end position="133"/>
    </location>
</feature>
<keyword evidence="6 10" id="KW-0443">Lipid metabolism</keyword>
<evidence type="ECO:0000313" key="13">
    <source>
        <dbReference type="Proteomes" id="UP000264589"/>
    </source>
</evidence>
<feature type="transmembrane region" description="Helical" evidence="10">
    <location>
        <begin position="140"/>
        <end position="156"/>
    </location>
</feature>
<evidence type="ECO:0000256" key="6">
    <source>
        <dbReference type="ARBA" id="ARBA00023098"/>
    </source>
</evidence>
<comment type="similarity">
    <text evidence="10">Belongs to the PlsY family.</text>
</comment>
<evidence type="ECO:0000256" key="2">
    <source>
        <dbReference type="ARBA" id="ARBA00022516"/>
    </source>
</evidence>
<keyword evidence="4 10" id="KW-0812">Transmembrane</keyword>
<dbReference type="AlphaFoldDB" id="A0A371RJU2"/>
<dbReference type="UniPathway" id="UPA00085"/>
<protein>
    <recommendedName>
        <fullName evidence="10">Glycerol-3-phosphate acyltransferase</fullName>
    </recommendedName>
    <alternativeName>
        <fullName evidence="10">Acyl-PO4 G3P acyltransferase</fullName>
    </alternativeName>
    <alternativeName>
        <fullName evidence="10">Acyl-phosphate--glycerol-3-phosphate acyltransferase</fullName>
    </alternativeName>
    <alternativeName>
        <fullName evidence="10">G3P acyltransferase</fullName>
        <shortName evidence="10">GPAT</shortName>
        <ecNumber evidence="10">2.3.1.275</ecNumber>
    </alternativeName>
    <alternativeName>
        <fullName evidence="10">Lysophosphatidic acid synthase</fullName>
        <shortName evidence="10">LPA synthase</shortName>
    </alternativeName>
</protein>
<dbReference type="EMBL" id="QUQO01000001">
    <property type="protein sequence ID" value="RFB05722.1"/>
    <property type="molecule type" value="Genomic_DNA"/>
</dbReference>
<dbReference type="FunCoup" id="A0A371RJU2">
    <property type="interactions" value="216"/>
</dbReference>
<keyword evidence="9 10" id="KW-1208">Phospholipid metabolism</keyword>
<comment type="subcellular location">
    <subcellularLocation>
        <location evidence="10">Cell membrane</location>
        <topology evidence="10">Multi-pass membrane protein</topology>
    </subcellularLocation>
</comment>
<organism evidence="12 13">
    <name type="scientific">Parvularcula marina</name>
    <dbReference type="NCBI Taxonomy" id="2292771"/>
    <lineage>
        <taxon>Bacteria</taxon>
        <taxon>Pseudomonadati</taxon>
        <taxon>Pseudomonadota</taxon>
        <taxon>Alphaproteobacteria</taxon>
        <taxon>Parvularculales</taxon>
        <taxon>Parvularculaceae</taxon>
        <taxon>Parvularcula</taxon>
    </lineage>
</organism>
<keyword evidence="12" id="KW-0012">Acyltransferase</keyword>
<dbReference type="InterPro" id="IPR003811">
    <property type="entry name" value="G3P_acylTferase_PlsY"/>
</dbReference>
<comment type="function">
    <text evidence="10">Catalyzes the transfer of an acyl group from acyl-phosphate (acyl-PO(4)) to glycerol-3-phosphate (G3P) to form lysophosphatidic acid (LPA). This enzyme utilizes acyl-phosphate as fatty acyl donor, but not acyl-CoA or acyl-ACP.</text>
</comment>
<evidence type="ECO:0000256" key="10">
    <source>
        <dbReference type="HAMAP-Rule" id="MF_01043"/>
    </source>
</evidence>
<sequence>MSLLVFVFSYLLGAVPFGLVLTRTAGLGDIRKIGSGNIGATNVLRTGRKDLALATLILDSGKGAIAVLLVGIATIARQDREVLMAIAAGAAFLGHCFPVYLGFKGGKGVATFLGTTLALGFTVGLIACGIWLATAALSRISSLSALVAAAITPFLFLVNGQWAFFGAALFMSALIFFRHRANIERIMAGTEPRIGQGKKADSGSTDGAWTASISATATPPEDDAEAQDDGMNPPKRD</sequence>
<dbReference type="Proteomes" id="UP000264589">
    <property type="component" value="Unassembled WGS sequence"/>
</dbReference>
<evidence type="ECO:0000313" key="12">
    <source>
        <dbReference type="EMBL" id="RFB05722.1"/>
    </source>
</evidence>
<dbReference type="OrthoDB" id="9777124at2"/>
<keyword evidence="5 10" id="KW-1133">Transmembrane helix</keyword>
<dbReference type="Pfam" id="PF02660">
    <property type="entry name" value="G3P_acyltransf"/>
    <property type="match status" value="1"/>
</dbReference>
<proteinExistence type="inferred from homology"/>
<reference evidence="12 13" key="1">
    <citation type="submission" date="2018-08" db="EMBL/GenBank/DDBJ databases">
        <title>Parvularcula sp. SM1705, isolated from surface water of the South Sea China.</title>
        <authorList>
            <person name="Sun L."/>
        </authorList>
    </citation>
    <scope>NUCLEOTIDE SEQUENCE [LARGE SCALE GENOMIC DNA]</scope>
    <source>
        <strain evidence="12 13">SM1705</strain>
    </source>
</reference>
<dbReference type="HAMAP" id="MF_01043">
    <property type="entry name" value="PlsY"/>
    <property type="match status" value="1"/>
</dbReference>
<accession>A0A371RJU2</accession>
<keyword evidence="7 10" id="KW-0472">Membrane</keyword>